<dbReference type="Proteomes" id="UP000092460">
    <property type="component" value="Unassembled WGS sequence"/>
</dbReference>
<reference evidence="3" key="1">
    <citation type="submission" date="2015-01" db="EMBL/GenBank/DDBJ databases">
        <authorList>
            <person name="Aksoy S."/>
            <person name="Warren W."/>
            <person name="Wilson R.K."/>
        </authorList>
    </citation>
    <scope>NUCLEOTIDE SEQUENCE [LARGE SCALE GENOMIC DNA]</scope>
    <source>
        <strain evidence="3">IAEA</strain>
    </source>
</reference>
<accession>A0A1B0C2D4</accession>
<reference evidence="2" key="2">
    <citation type="submission" date="2020-05" db="UniProtKB">
        <authorList>
            <consortium name="EnsemblMetazoa"/>
        </authorList>
    </citation>
    <scope>IDENTIFICATION</scope>
    <source>
        <strain evidence="2">IAEA</strain>
    </source>
</reference>
<feature type="compositionally biased region" description="Polar residues" evidence="1">
    <location>
        <begin position="90"/>
        <end position="102"/>
    </location>
</feature>
<name>A0A1B0C2D4_9MUSC</name>
<dbReference type="EMBL" id="JXJN01024507">
    <property type="status" value="NOT_ANNOTATED_CDS"/>
    <property type="molecule type" value="Genomic_DNA"/>
</dbReference>
<feature type="region of interest" description="Disordered" evidence="1">
    <location>
        <begin position="28"/>
        <end position="102"/>
    </location>
</feature>
<sequence length="102" mass="10856">MLPFVDAFKNLPFLPSIFGKVLTVANDIHNDDCDHDDDNDDDENENEDEDEDEDNNGVIGDVMNGMLFLTDGSSSSSSSSSSSGSSSCSPITDNNSSSNANI</sequence>
<dbReference type="VEuPathDB" id="VectorBase:GPPI047297"/>
<dbReference type="AlphaFoldDB" id="A0A1B0C2D4"/>
<protein>
    <submittedName>
        <fullName evidence="2">Uncharacterized protein</fullName>
    </submittedName>
</protein>
<feature type="compositionally biased region" description="Acidic residues" evidence="1">
    <location>
        <begin position="33"/>
        <end position="55"/>
    </location>
</feature>
<proteinExistence type="predicted"/>
<evidence type="ECO:0000313" key="2">
    <source>
        <dbReference type="EnsemblMetazoa" id="GPPI047297-PA"/>
    </source>
</evidence>
<keyword evidence="3" id="KW-1185">Reference proteome</keyword>
<dbReference type="EnsemblMetazoa" id="GPPI047297-RA">
    <property type="protein sequence ID" value="GPPI047297-PA"/>
    <property type="gene ID" value="GPPI047297"/>
</dbReference>
<evidence type="ECO:0000313" key="3">
    <source>
        <dbReference type="Proteomes" id="UP000092460"/>
    </source>
</evidence>
<feature type="compositionally biased region" description="Low complexity" evidence="1">
    <location>
        <begin position="72"/>
        <end position="89"/>
    </location>
</feature>
<organism evidence="2 3">
    <name type="scientific">Glossina palpalis gambiensis</name>
    <dbReference type="NCBI Taxonomy" id="67801"/>
    <lineage>
        <taxon>Eukaryota</taxon>
        <taxon>Metazoa</taxon>
        <taxon>Ecdysozoa</taxon>
        <taxon>Arthropoda</taxon>
        <taxon>Hexapoda</taxon>
        <taxon>Insecta</taxon>
        <taxon>Pterygota</taxon>
        <taxon>Neoptera</taxon>
        <taxon>Endopterygota</taxon>
        <taxon>Diptera</taxon>
        <taxon>Brachycera</taxon>
        <taxon>Muscomorpha</taxon>
        <taxon>Hippoboscoidea</taxon>
        <taxon>Glossinidae</taxon>
        <taxon>Glossina</taxon>
    </lineage>
</organism>
<evidence type="ECO:0000256" key="1">
    <source>
        <dbReference type="SAM" id="MobiDB-lite"/>
    </source>
</evidence>